<feature type="transmembrane region" description="Helical" evidence="6">
    <location>
        <begin position="256"/>
        <end position="279"/>
    </location>
</feature>
<evidence type="ECO:0000256" key="3">
    <source>
        <dbReference type="ARBA" id="ARBA00022692"/>
    </source>
</evidence>
<evidence type="ECO:0000259" key="7">
    <source>
        <dbReference type="Pfam" id="PF12698"/>
    </source>
</evidence>
<gene>
    <name evidence="8" type="ORF">O9H85_20090</name>
</gene>
<comment type="subcellular location">
    <subcellularLocation>
        <location evidence="1">Cell membrane</location>
        <topology evidence="1">Multi-pass membrane protein</topology>
    </subcellularLocation>
</comment>
<reference evidence="8 9" key="1">
    <citation type="submission" date="2022-12" db="EMBL/GenBank/DDBJ databases">
        <title>Draft genome sequence of Paenibacillus sp. dW9.</title>
        <authorList>
            <person name="Choi E.-W."/>
            <person name="Kim D.-U."/>
        </authorList>
    </citation>
    <scope>NUCLEOTIDE SEQUENCE [LARGE SCALE GENOMIC DNA]</scope>
    <source>
        <strain evidence="9">dW9</strain>
    </source>
</reference>
<dbReference type="Pfam" id="PF12698">
    <property type="entry name" value="ABC2_membrane_3"/>
    <property type="match status" value="1"/>
</dbReference>
<name>A0ABT4QCS6_9BACL</name>
<dbReference type="PANTHER" id="PTHR30294">
    <property type="entry name" value="MEMBRANE COMPONENT OF ABC TRANSPORTER YHHJ-RELATED"/>
    <property type="match status" value="1"/>
</dbReference>
<evidence type="ECO:0000313" key="8">
    <source>
        <dbReference type="EMBL" id="MCZ8514684.1"/>
    </source>
</evidence>
<dbReference type="Gene3D" id="3.40.1710.10">
    <property type="entry name" value="abc type-2 transporter like domain"/>
    <property type="match status" value="1"/>
</dbReference>
<dbReference type="EMBL" id="JAQAGZ010000013">
    <property type="protein sequence ID" value="MCZ8514684.1"/>
    <property type="molecule type" value="Genomic_DNA"/>
</dbReference>
<proteinExistence type="predicted"/>
<dbReference type="InterPro" id="IPR013525">
    <property type="entry name" value="ABC2_TM"/>
</dbReference>
<organism evidence="8 9">
    <name type="scientific">Paenibacillus gyeongsangnamensis</name>
    <dbReference type="NCBI Taxonomy" id="3388067"/>
    <lineage>
        <taxon>Bacteria</taxon>
        <taxon>Bacillati</taxon>
        <taxon>Bacillota</taxon>
        <taxon>Bacilli</taxon>
        <taxon>Bacillales</taxon>
        <taxon>Paenibacillaceae</taxon>
        <taxon>Paenibacillus</taxon>
    </lineage>
</organism>
<keyword evidence="4 6" id="KW-1133">Transmembrane helix</keyword>
<sequence length="385" mass="41605">MKSLLSELKVALSPKFVGAILIAPLIVAALFGYMFRSGQINEAPIAVVDEDNSLYSRQFIDKVNASQYMDVKAVFNEAVPPETLLANEKYMAVLYLPRGMEQMRYQGKSINIGLMIDNSMPSAIGNIRSGMQELITIENTSLSVGKLKVMGMSDEAAMGIAAPLSLQQRLLFNPTSDFIGFMVIGFVNVVALGITAIASASIVPRLRVEGQLQEALRSPLGMWLRVVPYAVISACSLMLAFGLLKQLGGLRFAGSPLGFAVPLLLYTLTVTLTGMAVGWTAVDPSKVALRTYAIVYPSFMLSGVQVTTMIFPGPIQAVSHVLPLTWLFKFIRGMGFRGGRLEAFMSELGVFVLMIGVLSLAVGGLMLWENRRAAVSSTKMGEITA</sequence>
<keyword evidence="2" id="KW-1003">Cell membrane</keyword>
<feature type="transmembrane region" description="Helical" evidence="6">
    <location>
        <begin position="348"/>
        <end position="368"/>
    </location>
</feature>
<evidence type="ECO:0000256" key="4">
    <source>
        <dbReference type="ARBA" id="ARBA00022989"/>
    </source>
</evidence>
<feature type="transmembrane region" description="Helical" evidence="6">
    <location>
        <begin position="222"/>
        <end position="244"/>
    </location>
</feature>
<evidence type="ECO:0000313" key="9">
    <source>
        <dbReference type="Proteomes" id="UP001527882"/>
    </source>
</evidence>
<dbReference type="RefSeq" id="WP_269883207.1">
    <property type="nucleotide sequence ID" value="NZ_JAQAGZ010000013.1"/>
</dbReference>
<protein>
    <submittedName>
        <fullName evidence="8">ABC transporter permease</fullName>
    </submittedName>
</protein>
<comment type="caution">
    <text evidence="8">The sequence shown here is derived from an EMBL/GenBank/DDBJ whole genome shotgun (WGS) entry which is preliminary data.</text>
</comment>
<accession>A0ABT4QCS6</accession>
<feature type="domain" description="ABC-2 type transporter transmembrane" evidence="7">
    <location>
        <begin position="19"/>
        <end position="360"/>
    </location>
</feature>
<evidence type="ECO:0000256" key="1">
    <source>
        <dbReference type="ARBA" id="ARBA00004651"/>
    </source>
</evidence>
<evidence type="ECO:0000256" key="2">
    <source>
        <dbReference type="ARBA" id="ARBA00022475"/>
    </source>
</evidence>
<feature type="transmembrane region" description="Helical" evidence="6">
    <location>
        <begin position="299"/>
        <end position="328"/>
    </location>
</feature>
<keyword evidence="3 6" id="KW-0812">Transmembrane</keyword>
<feature type="transmembrane region" description="Helical" evidence="6">
    <location>
        <begin position="16"/>
        <end position="35"/>
    </location>
</feature>
<evidence type="ECO:0000256" key="6">
    <source>
        <dbReference type="SAM" id="Phobius"/>
    </source>
</evidence>
<feature type="transmembrane region" description="Helical" evidence="6">
    <location>
        <begin position="178"/>
        <end position="202"/>
    </location>
</feature>
<keyword evidence="9" id="KW-1185">Reference proteome</keyword>
<dbReference type="PANTHER" id="PTHR30294:SF29">
    <property type="entry name" value="MULTIDRUG ABC TRANSPORTER PERMEASE YBHS-RELATED"/>
    <property type="match status" value="1"/>
</dbReference>
<keyword evidence="5 6" id="KW-0472">Membrane</keyword>
<dbReference type="Proteomes" id="UP001527882">
    <property type="component" value="Unassembled WGS sequence"/>
</dbReference>
<evidence type="ECO:0000256" key="5">
    <source>
        <dbReference type="ARBA" id="ARBA00023136"/>
    </source>
</evidence>
<dbReference type="InterPro" id="IPR051449">
    <property type="entry name" value="ABC-2_transporter_component"/>
</dbReference>